<dbReference type="NCBIfam" id="TIGR00254">
    <property type="entry name" value="GGDEF"/>
    <property type="match status" value="1"/>
</dbReference>
<keyword evidence="5" id="KW-1185">Reference proteome</keyword>
<dbReference type="PROSITE" id="PS50887">
    <property type="entry name" value="GGDEF"/>
    <property type="match status" value="1"/>
</dbReference>
<dbReference type="InterPro" id="IPR035919">
    <property type="entry name" value="EAL_sf"/>
</dbReference>
<dbReference type="CDD" id="cd01948">
    <property type="entry name" value="EAL"/>
    <property type="match status" value="1"/>
</dbReference>
<keyword evidence="1" id="KW-0472">Membrane</keyword>
<evidence type="ECO:0000313" key="5">
    <source>
        <dbReference type="Proteomes" id="UP001151309"/>
    </source>
</evidence>
<dbReference type="RefSeq" id="WP_269832326.1">
    <property type="nucleotide sequence ID" value="NZ_JAPZLT010000012.1"/>
</dbReference>
<keyword evidence="1" id="KW-1133">Transmembrane helix</keyword>
<dbReference type="InterPro" id="IPR001633">
    <property type="entry name" value="EAL_dom"/>
</dbReference>
<dbReference type="PROSITE" id="PS50883">
    <property type="entry name" value="EAL"/>
    <property type="match status" value="1"/>
</dbReference>
<dbReference type="GO" id="GO:0003824">
    <property type="term" value="F:catalytic activity"/>
    <property type="evidence" value="ECO:0007669"/>
    <property type="project" value="UniProtKB-ARBA"/>
</dbReference>
<protein>
    <submittedName>
        <fullName evidence="4">EAL domain-containing protein</fullName>
    </submittedName>
</protein>
<evidence type="ECO:0000313" key="4">
    <source>
        <dbReference type="EMBL" id="MCZ7911561.1"/>
    </source>
</evidence>
<reference evidence="4" key="1">
    <citation type="submission" date="2022-12" db="EMBL/GenBank/DDBJ databases">
        <title>Draft genome sequences of 22 rhizogenic Agrobacterium biovar 1 strains, the causative agent of hairy root disease.</title>
        <authorList>
            <person name="Kim N."/>
            <person name="Vargas P."/>
            <person name="Rediers H."/>
        </authorList>
    </citation>
    <scope>NUCLEOTIDE SEQUENCE</scope>
    <source>
        <strain evidence="4">ST07.17.026</strain>
    </source>
</reference>
<dbReference type="InterPro" id="IPR000160">
    <property type="entry name" value="GGDEF_dom"/>
</dbReference>
<dbReference type="SUPFAM" id="SSF141868">
    <property type="entry name" value="EAL domain-like"/>
    <property type="match status" value="1"/>
</dbReference>
<evidence type="ECO:0000259" key="2">
    <source>
        <dbReference type="PROSITE" id="PS50883"/>
    </source>
</evidence>
<dbReference type="Pfam" id="PF00563">
    <property type="entry name" value="EAL"/>
    <property type="match status" value="1"/>
</dbReference>
<dbReference type="AlphaFoldDB" id="A0A9X3QWQ8"/>
<evidence type="ECO:0000256" key="1">
    <source>
        <dbReference type="SAM" id="Phobius"/>
    </source>
</evidence>
<dbReference type="Gene3D" id="3.30.70.270">
    <property type="match status" value="1"/>
</dbReference>
<comment type="caution">
    <text evidence="4">The sequence shown here is derived from an EMBL/GenBank/DDBJ whole genome shotgun (WGS) entry which is preliminary data.</text>
</comment>
<feature type="domain" description="EAL" evidence="2">
    <location>
        <begin position="421"/>
        <end position="676"/>
    </location>
</feature>
<dbReference type="InterPro" id="IPR052155">
    <property type="entry name" value="Biofilm_reg_signaling"/>
</dbReference>
<organism evidence="4 5">
    <name type="scientific">Agrobacterium leguminum</name>
    <dbReference type="NCBI Taxonomy" id="2792015"/>
    <lineage>
        <taxon>Bacteria</taxon>
        <taxon>Pseudomonadati</taxon>
        <taxon>Pseudomonadota</taxon>
        <taxon>Alphaproteobacteria</taxon>
        <taxon>Hyphomicrobiales</taxon>
        <taxon>Rhizobiaceae</taxon>
        <taxon>Rhizobium/Agrobacterium group</taxon>
        <taxon>Agrobacterium</taxon>
    </lineage>
</organism>
<dbReference type="PANTHER" id="PTHR44757">
    <property type="entry name" value="DIGUANYLATE CYCLASE DGCP"/>
    <property type="match status" value="1"/>
</dbReference>
<dbReference type="SMART" id="SM00052">
    <property type="entry name" value="EAL"/>
    <property type="match status" value="1"/>
</dbReference>
<keyword evidence="1" id="KW-0812">Transmembrane</keyword>
<dbReference type="PANTHER" id="PTHR44757:SF2">
    <property type="entry name" value="BIOFILM ARCHITECTURE MAINTENANCE PROTEIN MBAA"/>
    <property type="match status" value="1"/>
</dbReference>
<dbReference type="FunFam" id="3.30.70.270:FF:000001">
    <property type="entry name" value="Diguanylate cyclase domain protein"/>
    <property type="match status" value="1"/>
</dbReference>
<feature type="domain" description="GGDEF" evidence="3">
    <location>
        <begin position="280"/>
        <end position="412"/>
    </location>
</feature>
<name>A0A9X3QWQ8_9HYPH</name>
<dbReference type="SMART" id="SM00267">
    <property type="entry name" value="GGDEF"/>
    <property type="match status" value="1"/>
</dbReference>
<dbReference type="Proteomes" id="UP001151309">
    <property type="component" value="Unassembled WGS sequence"/>
</dbReference>
<dbReference type="SUPFAM" id="SSF55073">
    <property type="entry name" value="Nucleotide cyclase"/>
    <property type="match status" value="1"/>
</dbReference>
<dbReference type="Gene3D" id="3.20.20.450">
    <property type="entry name" value="EAL domain"/>
    <property type="match status" value="1"/>
</dbReference>
<proteinExistence type="predicted"/>
<dbReference type="CDD" id="cd01949">
    <property type="entry name" value="GGDEF"/>
    <property type="match status" value="1"/>
</dbReference>
<accession>A0A9X3QWQ8</accession>
<dbReference type="Pfam" id="PF00990">
    <property type="entry name" value="GGDEF"/>
    <property type="match status" value="1"/>
</dbReference>
<dbReference type="InterPro" id="IPR029787">
    <property type="entry name" value="Nucleotide_cyclase"/>
</dbReference>
<evidence type="ECO:0000259" key="3">
    <source>
        <dbReference type="PROSITE" id="PS50887"/>
    </source>
</evidence>
<dbReference type="EMBL" id="JAPZLT010000012">
    <property type="protein sequence ID" value="MCZ7911561.1"/>
    <property type="molecule type" value="Genomic_DNA"/>
</dbReference>
<feature type="transmembrane region" description="Helical" evidence="1">
    <location>
        <begin position="21"/>
        <end position="40"/>
    </location>
</feature>
<dbReference type="InterPro" id="IPR043128">
    <property type="entry name" value="Rev_trsase/Diguanyl_cyclase"/>
</dbReference>
<sequence length="691" mass="76985">MTSLRKHHPSIERYIRSIGRYFVIAVVTMTLLIVATYKTVSIALDRHSLQQDISYLLGRQFIRFQQLSSQTRAIMRASADPSTPDYVVNPMVDNIRESISDMRAMNAKLDELHEKIAGNLLEKLNPRDEVMENLRSEFDARLEDFLSRAERVIEATREDRRQRYSFWGPIDFAVASDSLLMRQFSALIEGAHDRSEGGISHARLISTLLLSLNAAALILATMLLFLPLLRKLHNEHRRTLDFEIKLTHLAHSDALTGLNNRSSFNDALTGLFDDLERTGRGFAMLLVDLDHFKDINDSLGHPAGDAVLKQVANVLRKIFRPDDIVARLGGDEFAVLLPEIDDATTLEAIAHCAVAAIADEYRFEGRLLPVSASIGGAVVPQHTNDEGMLAQLADLALYAAKGKRNTATIFDERSHAQRLQENQLALALAAAIDRNEFVVHYQRKIELQTGLHLGFEALVRWQHPELGILPPARFLPLIKRNNLMCGMTRCVINAVASDLKGWKARGLRPGSIAINLPEALLIGEDGYNLVANAIDTNRLEWVDLAVEVTEDVFLNRGADQIRETIARFRDHGMSVSLDDFGTGFASLVHLRDFPFDELKIDRSFVTDLGNDVRSEQIVRAMIDLAHSLGKRCVAEGIENDIQRDFLLAANCDIGQGYFFAKPEPAAIAAKRLISIASTQPAIQPSLQQAAG</sequence>
<gene>
    <name evidence="4" type="ORF">O9X94_19735</name>
</gene>